<accession>A0AAC9JC93</accession>
<dbReference type="RefSeq" id="WP_071959942.1">
    <property type="nucleotide sequence ID" value="NZ_CP018024.1"/>
</dbReference>
<protein>
    <submittedName>
        <fullName evidence="1">Uncharacterized protein</fullName>
    </submittedName>
</protein>
<dbReference type="AlphaFoldDB" id="A0AAC9JC93"/>
<evidence type="ECO:0000313" key="2">
    <source>
        <dbReference type="Proteomes" id="UP000182101"/>
    </source>
</evidence>
<gene>
    <name evidence="1" type="ORF">BM524_15100</name>
</gene>
<evidence type="ECO:0000313" key="1">
    <source>
        <dbReference type="EMBL" id="APD91015.1"/>
    </source>
</evidence>
<dbReference type="EMBL" id="CP018024">
    <property type="protein sequence ID" value="APD91015.1"/>
    <property type="molecule type" value="Genomic_DNA"/>
</dbReference>
<reference evidence="1 2" key="1">
    <citation type="submission" date="2016-11" db="EMBL/GenBank/DDBJ databases">
        <title>Networking in microbes: conjugative elements and plasmids in the genus Alteromonas.</title>
        <authorList>
            <person name="Lopez-Perez M."/>
            <person name="Ramon-Marco N."/>
            <person name="Rodriguez-Valera F."/>
        </authorList>
    </citation>
    <scope>NUCLEOTIDE SEQUENCE [LARGE SCALE GENOMIC DNA]</scope>
    <source>
        <strain evidence="1 2">CP48</strain>
    </source>
</reference>
<name>A0AAC9JC93_9ALTE</name>
<dbReference type="Proteomes" id="UP000182101">
    <property type="component" value="Chromosome"/>
</dbReference>
<proteinExistence type="predicted"/>
<sequence>MSESRITKSVLERYEIYFNISMQYQLALSNIQRSRNKTCFALINAARFGFVSALVCEQTWGVSRAKALEFLGKLVSQGYLMLVQTERAADRRIYVLTHTGAQFASEMMRLDVPFRSTKEPITQVNQNAIMHDSVLSFVLNEGINNKTSEGLAKPLWTSFLTEMEFKRLYPSATIKNVDGLVLLPTGEVAAVELEASFKRKAQHETTLLKLKDALISDSQLYDKVFIITCSERINADTRRFYDQLLEELPNRIDRKTKQPLLARYEAASLREKIIFRTKFIESIEQTFYR</sequence>
<organism evidence="1 2">
    <name type="scientific">Alteromonas mediterranea</name>
    <dbReference type="NCBI Taxonomy" id="314275"/>
    <lineage>
        <taxon>Bacteria</taxon>
        <taxon>Pseudomonadati</taxon>
        <taxon>Pseudomonadota</taxon>
        <taxon>Gammaproteobacteria</taxon>
        <taxon>Alteromonadales</taxon>
        <taxon>Alteromonadaceae</taxon>
        <taxon>Alteromonas/Salinimonas group</taxon>
        <taxon>Alteromonas</taxon>
    </lineage>
</organism>